<keyword evidence="2" id="KW-0732">Signal</keyword>
<comment type="caution">
    <text evidence="3">The sequence shown here is derived from an EMBL/GenBank/DDBJ whole genome shotgun (WGS) entry which is preliminary data.</text>
</comment>
<evidence type="ECO:0000256" key="1">
    <source>
        <dbReference type="SAM" id="MobiDB-lite"/>
    </source>
</evidence>
<accession>A0ABP0IR55</accession>
<protein>
    <submittedName>
        <fullName evidence="3">Uncharacterized protein</fullName>
    </submittedName>
</protein>
<feature type="region of interest" description="Disordered" evidence="1">
    <location>
        <begin position="64"/>
        <end position="84"/>
    </location>
</feature>
<evidence type="ECO:0000256" key="2">
    <source>
        <dbReference type="SAM" id="SignalP"/>
    </source>
</evidence>
<organism evidence="3 4">
    <name type="scientific">Durusdinium trenchii</name>
    <dbReference type="NCBI Taxonomy" id="1381693"/>
    <lineage>
        <taxon>Eukaryota</taxon>
        <taxon>Sar</taxon>
        <taxon>Alveolata</taxon>
        <taxon>Dinophyceae</taxon>
        <taxon>Suessiales</taxon>
        <taxon>Symbiodiniaceae</taxon>
        <taxon>Durusdinium</taxon>
    </lineage>
</organism>
<dbReference type="Proteomes" id="UP001642484">
    <property type="component" value="Unassembled WGS sequence"/>
</dbReference>
<feature type="chain" id="PRO_5045826641" evidence="2">
    <location>
        <begin position="16"/>
        <end position="242"/>
    </location>
</feature>
<dbReference type="EMBL" id="CAXAMN010003547">
    <property type="protein sequence ID" value="CAK9005091.1"/>
    <property type="molecule type" value="Genomic_DNA"/>
</dbReference>
<feature type="signal peptide" evidence="2">
    <location>
        <begin position="1"/>
        <end position="15"/>
    </location>
</feature>
<feature type="compositionally biased region" description="Pro residues" evidence="1">
    <location>
        <begin position="64"/>
        <end position="83"/>
    </location>
</feature>
<keyword evidence="4" id="KW-1185">Reference proteome</keyword>
<evidence type="ECO:0000313" key="4">
    <source>
        <dbReference type="Proteomes" id="UP001642484"/>
    </source>
</evidence>
<gene>
    <name evidence="3" type="ORF">CCMP2556_LOCUS7931</name>
</gene>
<name>A0ABP0IR55_9DINO</name>
<reference evidence="3 4" key="1">
    <citation type="submission" date="2024-02" db="EMBL/GenBank/DDBJ databases">
        <authorList>
            <person name="Chen Y."/>
            <person name="Shah S."/>
            <person name="Dougan E. K."/>
            <person name="Thang M."/>
            <person name="Chan C."/>
        </authorList>
    </citation>
    <scope>NUCLEOTIDE SEQUENCE [LARGE SCALE GENOMIC DNA]</scope>
</reference>
<evidence type="ECO:0000313" key="3">
    <source>
        <dbReference type="EMBL" id="CAK9005091.1"/>
    </source>
</evidence>
<sequence length="242" mass="26125">MKFALVLLSIGPVWSTRLQSRGRWLCPEEASTCHCECPRTAGAGGLFTQLEAKPAQVEVEEVLPPRPPPPLPPMPPGKLPPMPSYTKMTEDDLPTLGPPPATTTLSTTLPLPAGHFPAMMMNGRLVPATDEEEHYYQYFPGLGYFKFKSPSGPSAKIVAPSLTKRWSTPKFLCTCTHAWNFNGIACSNFCCTSVGDPARPCTNCQGDLWGTCLPPGPGPPGTQLVSIKEQPRSLRGDSCPCD</sequence>
<proteinExistence type="predicted"/>